<evidence type="ECO:0000256" key="1">
    <source>
        <dbReference type="ARBA" id="ARBA00023015"/>
    </source>
</evidence>
<dbReference type="InterPro" id="IPR036390">
    <property type="entry name" value="WH_DNA-bd_sf"/>
</dbReference>
<organism evidence="6 7">
    <name type="scientific">Microbacterium gilvum</name>
    <dbReference type="NCBI Taxonomy" id="1336204"/>
    <lineage>
        <taxon>Bacteria</taxon>
        <taxon>Bacillati</taxon>
        <taxon>Actinomycetota</taxon>
        <taxon>Actinomycetes</taxon>
        <taxon>Micrococcales</taxon>
        <taxon>Microbacteriaceae</taxon>
        <taxon>Microbacterium</taxon>
    </lineage>
</organism>
<protein>
    <submittedName>
        <fullName evidence="6">IclR family transcriptional regulator C-terminal domain-containing protein</fullName>
    </submittedName>
</protein>
<gene>
    <name evidence="6" type="ORF">GCM10023351_30780</name>
</gene>
<sequence>MTALTDADDVRGDFVQSFARGLAVIRCFDADHPRLTLSEVAQRAGITRAAARRFLLTLESLGYVRGTGREFALTPRVLELGFSYLSALSLPEIVQPHLERLSHDVDESVSAAVLDGGDIVYVARVPTRRIMSVGITIGTRFPAYATSMGRVLLAALPVSERDDALAAAVVEPLTDRTVVDRGALSALLEEVAAQGFAITDGELESGVRSVAAPVRGRDGRVVAAVNVSASAARVALDRLREVHLPALLSATAAIEQDLGRVPVR</sequence>
<evidence type="ECO:0000313" key="7">
    <source>
        <dbReference type="Proteomes" id="UP001501645"/>
    </source>
</evidence>
<dbReference type="InterPro" id="IPR029016">
    <property type="entry name" value="GAF-like_dom_sf"/>
</dbReference>
<evidence type="ECO:0000259" key="5">
    <source>
        <dbReference type="PROSITE" id="PS51078"/>
    </source>
</evidence>
<comment type="caution">
    <text evidence="6">The sequence shown here is derived from an EMBL/GenBank/DDBJ whole genome shotgun (WGS) entry which is preliminary data.</text>
</comment>
<feature type="domain" description="HTH iclR-type" evidence="4">
    <location>
        <begin position="15"/>
        <end position="75"/>
    </location>
</feature>
<dbReference type="RefSeq" id="WP_345441137.1">
    <property type="nucleotide sequence ID" value="NZ_BAABKO010000006.1"/>
</dbReference>
<feature type="domain" description="IclR-ED" evidence="5">
    <location>
        <begin position="76"/>
        <end position="260"/>
    </location>
</feature>
<dbReference type="PANTHER" id="PTHR30136:SF34">
    <property type="entry name" value="TRANSCRIPTIONAL REGULATOR"/>
    <property type="match status" value="1"/>
</dbReference>
<keyword evidence="7" id="KW-1185">Reference proteome</keyword>
<accession>A0ABP9AN23</accession>
<dbReference type="InterPro" id="IPR050707">
    <property type="entry name" value="HTH_MetabolicPath_Reg"/>
</dbReference>
<dbReference type="Gene3D" id="3.30.450.40">
    <property type="match status" value="1"/>
</dbReference>
<reference evidence="7" key="1">
    <citation type="journal article" date="2019" name="Int. J. Syst. Evol. Microbiol.">
        <title>The Global Catalogue of Microorganisms (GCM) 10K type strain sequencing project: providing services to taxonomists for standard genome sequencing and annotation.</title>
        <authorList>
            <consortium name="The Broad Institute Genomics Platform"/>
            <consortium name="The Broad Institute Genome Sequencing Center for Infectious Disease"/>
            <person name="Wu L."/>
            <person name="Ma J."/>
        </authorList>
    </citation>
    <scope>NUCLEOTIDE SEQUENCE [LARGE SCALE GENOMIC DNA]</scope>
    <source>
        <strain evidence="7">JCM 18537</strain>
    </source>
</reference>
<name>A0ABP9AN23_9MICO</name>
<dbReference type="EMBL" id="BAABKO010000006">
    <property type="protein sequence ID" value="GAA4783234.1"/>
    <property type="molecule type" value="Genomic_DNA"/>
</dbReference>
<evidence type="ECO:0000256" key="2">
    <source>
        <dbReference type="ARBA" id="ARBA00023125"/>
    </source>
</evidence>
<keyword evidence="1" id="KW-0805">Transcription regulation</keyword>
<dbReference type="PROSITE" id="PS51077">
    <property type="entry name" value="HTH_ICLR"/>
    <property type="match status" value="1"/>
</dbReference>
<keyword evidence="2" id="KW-0238">DNA-binding</keyword>
<proteinExistence type="predicted"/>
<dbReference type="InterPro" id="IPR036388">
    <property type="entry name" value="WH-like_DNA-bd_sf"/>
</dbReference>
<dbReference type="Proteomes" id="UP001501645">
    <property type="component" value="Unassembled WGS sequence"/>
</dbReference>
<evidence type="ECO:0000256" key="3">
    <source>
        <dbReference type="ARBA" id="ARBA00023163"/>
    </source>
</evidence>
<dbReference type="SMART" id="SM00346">
    <property type="entry name" value="HTH_ICLR"/>
    <property type="match status" value="1"/>
</dbReference>
<evidence type="ECO:0000313" key="6">
    <source>
        <dbReference type="EMBL" id="GAA4783234.1"/>
    </source>
</evidence>
<keyword evidence="3" id="KW-0804">Transcription</keyword>
<evidence type="ECO:0000259" key="4">
    <source>
        <dbReference type="PROSITE" id="PS51077"/>
    </source>
</evidence>
<dbReference type="Gene3D" id="1.10.10.10">
    <property type="entry name" value="Winged helix-like DNA-binding domain superfamily/Winged helix DNA-binding domain"/>
    <property type="match status" value="1"/>
</dbReference>
<dbReference type="SUPFAM" id="SSF55781">
    <property type="entry name" value="GAF domain-like"/>
    <property type="match status" value="1"/>
</dbReference>
<dbReference type="NCBIfam" id="TIGR02431">
    <property type="entry name" value="pcaR_pcaU"/>
    <property type="match status" value="1"/>
</dbReference>
<dbReference type="Pfam" id="PF01614">
    <property type="entry name" value="IclR_C"/>
    <property type="match status" value="1"/>
</dbReference>
<dbReference type="InterPro" id="IPR012794">
    <property type="entry name" value="PcaR_PcaU"/>
</dbReference>
<dbReference type="InterPro" id="IPR014757">
    <property type="entry name" value="Tscrpt_reg_IclR_C"/>
</dbReference>
<dbReference type="InterPro" id="IPR005471">
    <property type="entry name" value="Tscrpt_reg_IclR_N"/>
</dbReference>
<dbReference type="SUPFAM" id="SSF46785">
    <property type="entry name" value="Winged helix' DNA-binding domain"/>
    <property type="match status" value="1"/>
</dbReference>
<dbReference type="Pfam" id="PF09339">
    <property type="entry name" value="HTH_IclR"/>
    <property type="match status" value="1"/>
</dbReference>
<dbReference type="PANTHER" id="PTHR30136">
    <property type="entry name" value="HELIX-TURN-HELIX TRANSCRIPTIONAL REGULATOR, ICLR FAMILY"/>
    <property type="match status" value="1"/>
</dbReference>
<dbReference type="PROSITE" id="PS51078">
    <property type="entry name" value="ICLR_ED"/>
    <property type="match status" value="1"/>
</dbReference>